<feature type="domain" description="DUF1731" evidence="2">
    <location>
        <begin position="247"/>
        <end position="292"/>
    </location>
</feature>
<gene>
    <name evidence="3" type="ORF">UFOPK1939_00322</name>
</gene>
<dbReference type="InterPro" id="IPR001509">
    <property type="entry name" value="Epimerase_deHydtase"/>
</dbReference>
<evidence type="ECO:0000259" key="1">
    <source>
        <dbReference type="Pfam" id="PF01370"/>
    </source>
</evidence>
<organism evidence="3">
    <name type="scientific">freshwater metagenome</name>
    <dbReference type="NCBI Taxonomy" id="449393"/>
    <lineage>
        <taxon>unclassified sequences</taxon>
        <taxon>metagenomes</taxon>
        <taxon>ecological metagenomes</taxon>
    </lineage>
</organism>
<protein>
    <submittedName>
        <fullName evidence="3">Unannotated protein</fullName>
    </submittedName>
</protein>
<evidence type="ECO:0000313" key="3">
    <source>
        <dbReference type="EMBL" id="CAB4617685.1"/>
    </source>
</evidence>
<feature type="domain" description="NAD-dependent epimerase/dehydratase" evidence="1">
    <location>
        <begin position="3"/>
        <end position="213"/>
    </location>
</feature>
<dbReference type="SUPFAM" id="SSF51735">
    <property type="entry name" value="NAD(P)-binding Rossmann-fold domains"/>
    <property type="match status" value="1"/>
</dbReference>
<accession>A0A6J6I1L8</accession>
<dbReference type="Pfam" id="PF01370">
    <property type="entry name" value="Epimerase"/>
    <property type="match status" value="1"/>
</dbReference>
<evidence type="ECO:0000259" key="2">
    <source>
        <dbReference type="Pfam" id="PF08338"/>
    </source>
</evidence>
<dbReference type="PANTHER" id="PTHR11092">
    <property type="entry name" value="SUGAR NUCLEOTIDE EPIMERASE RELATED"/>
    <property type="match status" value="1"/>
</dbReference>
<sequence>MRIAIAGSSGLIGTALSASLVAQGHDVFRLVRRNAVRSDEISWDPTRPWDGSQLEGFDAVINLAGVGVGDHRWTRSYKQKIRDSRVITTTHLSQALAALENKPKVLLNASAIGWYGNTGSTAVDEDSPRGSGFLSTVCAEWEAATTPAEEAGIRVVHLRTGLVVSGQGGAWQRLIPLFKLGVGGKLGSGQQYWSSISIVDQVRAIEFCLTHDDLSGAVNLTSPEPLTNADLTQVMGKVLDKPAVLPVPGVALRLALGEFAVETLDSQRVLPKRLLDAGFVFEHPTFEQAFTAALQPSP</sequence>
<name>A0A6J6I1L8_9ZZZZ</name>
<dbReference type="InterPro" id="IPR010099">
    <property type="entry name" value="SDR39U1"/>
</dbReference>
<dbReference type="CDD" id="cd05242">
    <property type="entry name" value="SDR_a8"/>
    <property type="match status" value="1"/>
</dbReference>
<dbReference type="Pfam" id="PF08338">
    <property type="entry name" value="DUF1731"/>
    <property type="match status" value="1"/>
</dbReference>
<dbReference type="NCBIfam" id="TIGR01777">
    <property type="entry name" value="yfcH"/>
    <property type="match status" value="1"/>
</dbReference>
<proteinExistence type="predicted"/>
<dbReference type="AlphaFoldDB" id="A0A6J6I1L8"/>
<dbReference type="InterPro" id="IPR036291">
    <property type="entry name" value="NAD(P)-bd_dom_sf"/>
</dbReference>
<dbReference type="Gene3D" id="3.40.50.720">
    <property type="entry name" value="NAD(P)-binding Rossmann-like Domain"/>
    <property type="match status" value="1"/>
</dbReference>
<reference evidence="3" key="1">
    <citation type="submission" date="2020-05" db="EMBL/GenBank/DDBJ databases">
        <authorList>
            <person name="Chiriac C."/>
            <person name="Salcher M."/>
            <person name="Ghai R."/>
            <person name="Kavagutti S V."/>
        </authorList>
    </citation>
    <scope>NUCLEOTIDE SEQUENCE</scope>
</reference>
<dbReference type="PANTHER" id="PTHR11092:SF0">
    <property type="entry name" value="EPIMERASE FAMILY PROTEIN SDR39U1"/>
    <property type="match status" value="1"/>
</dbReference>
<dbReference type="EMBL" id="CAEZVF010000030">
    <property type="protein sequence ID" value="CAB4617685.1"/>
    <property type="molecule type" value="Genomic_DNA"/>
</dbReference>
<dbReference type="InterPro" id="IPR013549">
    <property type="entry name" value="DUF1731"/>
</dbReference>